<name>A0A7J6PMK6_PEROL</name>
<sequence>MSTAVVSGYRLYRFLRRALITPDTGGMDFLSGLSLRKWATMVEGTVIHLHLYKMKEGTNLPTAIGILMAMVIMIVKQTIITMIGVESQRKEEILVAPGVVAGIVVVLQDQVSRVIELPPTAVAMEGTSLAAHVIARPRV</sequence>
<organism evidence="2 3">
    <name type="scientific">Perkinsus olseni</name>
    <name type="common">Perkinsus atlanticus</name>
    <dbReference type="NCBI Taxonomy" id="32597"/>
    <lineage>
        <taxon>Eukaryota</taxon>
        <taxon>Sar</taxon>
        <taxon>Alveolata</taxon>
        <taxon>Perkinsozoa</taxon>
        <taxon>Perkinsea</taxon>
        <taxon>Perkinsida</taxon>
        <taxon>Perkinsidae</taxon>
        <taxon>Perkinsus</taxon>
    </lineage>
</organism>
<protein>
    <submittedName>
        <fullName evidence="2">Uncharacterized protein</fullName>
    </submittedName>
</protein>
<evidence type="ECO:0000313" key="2">
    <source>
        <dbReference type="EMBL" id="KAF4697323.1"/>
    </source>
</evidence>
<dbReference type="AlphaFoldDB" id="A0A7J6PMK6"/>
<gene>
    <name evidence="2" type="ORF">FOZ60_009943</name>
</gene>
<dbReference type="EMBL" id="JABANP010000004">
    <property type="protein sequence ID" value="KAF4697323.1"/>
    <property type="molecule type" value="Genomic_DNA"/>
</dbReference>
<feature type="transmembrane region" description="Helical" evidence="1">
    <location>
        <begin position="63"/>
        <end position="85"/>
    </location>
</feature>
<reference evidence="2 3" key="1">
    <citation type="submission" date="2020-04" db="EMBL/GenBank/DDBJ databases">
        <title>Perkinsus olseni comparative genomics.</title>
        <authorList>
            <person name="Bogema D.R."/>
        </authorList>
    </citation>
    <scope>NUCLEOTIDE SEQUENCE [LARGE SCALE GENOMIC DNA]</scope>
    <source>
        <strain evidence="2">00978-12</strain>
    </source>
</reference>
<evidence type="ECO:0000256" key="1">
    <source>
        <dbReference type="SAM" id="Phobius"/>
    </source>
</evidence>
<dbReference type="Proteomes" id="UP000541610">
    <property type="component" value="Unassembled WGS sequence"/>
</dbReference>
<keyword evidence="1" id="KW-0472">Membrane</keyword>
<comment type="caution">
    <text evidence="2">The sequence shown here is derived from an EMBL/GenBank/DDBJ whole genome shotgun (WGS) entry which is preliminary data.</text>
</comment>
<evidence type="ECO:0000313" key="3">
    <source>
        <dbReference type="Proteomes" id="UP000541610"/>
    </source>
</evidence>
<accession>A0A7J6PMK6</accession>
<keyword evidence="1" id="KW-0812">Transmembrane</keyword>
<keyword evidence="1" id="KW-1133">Transmembrane helix</keyword>
<proteinExistence type="predicted"/>